<name>A0ABU2ZZE3_9GAMM</name>
<feature type="coiled-coil region" evidence="1">
    <location>
        <begin position="54"/>
        <end position="100"/>
    </location>
</feature>
<reference evidence="3 4" key="1">
    <citation type="submission" date="2023-09" db="EMBL/GenBank/DDBJ databases">
        <authorList>
            <person name="Rey-Velasco X."/>
        </authorList>
    </citation>
    <scope>NUCLEOTIDE SEQUENCE [LARGE SCALE GENOMIC DNA]</scope>
    <source>
        <strain evidence="3 4">W431</strain>
    </source>
</reference>
<dbReference type="Proteomes" id="UP001266357">
    <property type="component" value="Unassembled WGS sequence"/>
</dbReference>
<evidence type="ECO:0000256" key="2">
    <source>
        <dbReference type="SAM" id="Phobius"/>
    </source>
</evidence>
<gene>
    <name evidence="3" type="ORF">RM573_06780</name>
</gene>
<keyword evidence="2" id="KW-1133">Transmembrane helix</keyword>
<dbReference type="EMBL" id="JAVRIF010000003">
    <property type="protein sequence ID" value="MDT0603297.1"/>
    <property type="molecule type" value="Genomic_DNA"/>
</dbReference>
<comment type="caution">
    <text evidence="3">The sequence shown here is derived from an EMBL/GenBank/DDBJ whole genome shotgun (WGS) entry which is preliminary data.</text>
</comment>
<organism evidence="3 4">
    <name type="scientific">Thalassotalea castellviae</name>
    <dbReference type="NCBI Taxonomy" id="3075612"/>
    <lineage>
        <taxon>Bacteria</taxon>
        <taxon>Pseudomonadati</taxon>
        <taxon>Pseudomonadota</taxon>
        <taxon>Gammaproteobacteria</taxon>
        <taxon>Alteromonadales</taxon>
        <taxon>Colwelliaceae</taxon>
        <taxon>Thalassotalea</taxon>
    </lineage>
</organism>
<evidence type="ECO:0000256" key="1">
    <source>
        <dbReference type="SAM" id="Coils"/>
    </source>
</evidence>
<evidence type="ECO:0000313" key="3">
    <source>
        <dbReference type="EMBL" id="MDT0603297.1"/>
    </source>
</evidence>
<keyword evidence="2" id="KW-0812">Transmembrane</keyword>
<accession>A0ABU2ZZE3</accession>
<proteinExistence type="predicted"/>
<feature type="transmembrane region" description="Helical" evidence="2">
    <location>
        <begin position="21"/>
        <end position="40"/>
    </location>
</feature>
<protein>
    <recommendedName>
        <fullName evidence="5">MSHA biogenesis protein MshJ</fullName>
    </recommendedName>
</protein>
<keyword evidence="2" id="KW-0472">Membrane</keyword>
<keyword evidence="1" id="KW-0175">Coiled coil</keyword>
<evidence type="ECO:0000313" key="4">
    <source>
        <dbReference type="Proteomes" id="UP001266357"/>
    </source>
</evidence>
<dbReference type="RefSeq" id="WP_311579208.1">
    <property type="nucleotide sequence ID" value="NZ_JAVRIF010000003.1"/>
</dbReference>
<evidence type="ECO:0008006" key="5">
    <source>
        <dbReference type="Google" id="ProtNLM"/>
    </source>
</evidence>
<keyword evidence="4" id="KW-1185">Reference proteome</keyword>
<sequence>MKEKWQDYSAKFLNISSREQYLVLLTGLIAIIFIMFSLFIDGNLVKINSQAKQIKQVETNNRTAQTTIDILQQSLATDPNVAIQNQINQYEQKLSSVDSELLLLTSDLINPIQMRFALIELLKTQPSVALLSFEVIAAQPVASEKPSQNNDELEGNESTGGEHSLTLYKHGIKLKLKGSYFKLRDYLNQLENMQWTFFWQEFNYQLIEYPNSELSIEMYSLSTQKEFIGV</sequence>